<sequence length="55" mass="6546">MGVDYYKILQVDKNAKDEDLKKAYRKLAMKWHPDKNPNNKKDAEAKFKQISEAYE</sequence>
<dbReference type="PANTHER" id="PTHR43948:SF10">
    <property type="entry name" value="MRJ, ISOFORM E"/>
    <property type="match status" value="1"/>
</dbReference>
<dbReference type="AlphaFoldDB" id="A0ABC8UT11"/>
<organism evidence="3 4">
    <name type="scientific">Ilex paraguariensis</name>
    <name type="common">yerba mate</name>
    <dbReference type="NCBI Taxonomy" id="185542"/>
    <lineage>
        <taxon>Eukaryota</taxon>
        <taxon>Viridiplantae</taxon>
        <taxon>Streptophyta</taxon>
        <taxon>Embryophyta</taxon>
        <taxon>Tracheophyta</taxon>
        <taxon>Spermatophyta</taxon>
        <taxon>Magnoliopsida</taxon>
        <taxon>eudicotyledons</taxon>
        <taxon>Gunneridae</taxon>
        <taxon>Pentapetalae</taxon>
        <taxon>asterids</taxon>
        <taxon>campanulids</taxon>
        <taxon>Aquifoliales</taxon>
        <taxon>Aquifoliaceae</taxon>
        <taxon>Ilex</taxon>
    </lineage>
</organism>
<keyword evidence="4" id="KW-1185">Reference proteome</keyword>
<gene>
    <name evidence="3" type="ORF">ILEXP_LOCUS54485</name>
</gene>
<protein>
    <recommendedName>
        <fullName evidence="2">J domain-containing protein</fullName>
    </recommendedName>
</protein>
<reference evidence="3 4" key="1">
    <citation type="submission" date="2024-02" db="EMBL/GenBank/DDBJ databases">
        <authorList>
            <person name="Vignale AGUSTIN F."/>
            <person name="Sosa J E."/>
            <person name="Modenutti C."/>
        </authorList>
    </citation>
    <scope>NUCLEOTIDE SEQUENCE [LARGE SCALE GENOMIC DNA]</scope>
</reference>
<dbReference type="Proteomes" id="UP001642360">
    <property type="component" value="Unassembled WGS sequence"/>
</dbReference>
<proteinExistence type="predicted"/>
<evidence type="ECO:0000259" key="2">
    <source>
        <dbReference type="PROSITE" id="PS50076"/>
    </source>
</evidence>
<feature type="domain" description="J" evidence="2">
    <location>
        <begin position="4"/>
        <end position="55"/>
    </location>
</feature>
<dbReference type="PRINTS" id="PR00625">
    <property type="entry name" value="JDOMAIN"/>
</dbReference>
<dbReference type="SUPFAM" id="SSF46565">
    <property type="entry name" value="Chaperone J-domain"/>
    <property type="match status" value="1"/>
</dbReference>
<dbReference type="InterPro" id="IPR036869">
    <property type="entry name" value="J_dom_sf"/>
</dbReference>
<accession>A0ABC8UT11</accession>
<dbReference type="Gene3D" id="1.10.287.110">
    <property type="entry name" value="DnaJ domain"/>
    <property type="match status" value="1"/>
</dbReference>
<evidence type="ECO:0000256" key="1">
    <source>
        <dbReference type="SAM" id="MobiDB-lite"/>
    </source>
</evidence>
<evidence type="ECO:0000313" key="3">
    <source>
        <dbReference type="EMBL" id="CAK9184188.1"/>
    </source>
</evidence>
<dbReference type="InterPro" id="IPR001623">
    <property type="entry name" value="DnaJ_domain"/>
</dbReference>
<evidence type="ECO:0000313" key="4">
    <source>
        <dbReference type="Proteomes" id="UP001642360"/>
    </source>
</evidence>
<dbReference type="Pfam" id="PF00226">
    <property type="entry name" value="DnaJ"/>
    <property type="match status" value="1"/>
</dbReference>
<comment type="caution">
    <text evidence="3">The sequence shown here is derived from an EMBL/GenBank/DDBJ whole genome shotgun (WGS) entry which is preliminary data.</text>
</comment>
<name>A0ABC8UT11_9AQUA</name>
<dbReference type="PANTHER" id="PTHR43948">
    <property type="entry name" value="DNAJ HOMOLOG SUBFAMILY B"/>
    <property type="match status" value="1"/>
</dbReference>
<dbReference type="SMART" id="SM00271">
    <property type="entry name" value="DnaJ"/>
    <property type="match status" value="1"/>
</dbReference>
<dbReference type="CDD" id="cd06257">
    <property type="entry name" value="DnaJ"/>
    <property type="match status" value="1"/>
</dbReference>
<feature type="region of interest" description="Disordered" evidence="1">
    <location>
        <begin position="31"/>
        <end position="55"/>
    </location>
</feature>
<dbReference type="PROSITE" id="PS50076">
    <property type="entry name" value="DNAJ_2"/>
    <property type="match status" value="1"/>
</dbReference>
<feature type="non-terminal residue" evidence="3">
    <location>
        <position position="55"/>
    </location>
</feature>
<dbReference type="EMBL" id="CAUOFW020008869">
    <property type="protein sequence ID" value="CAK9184188.1"/>
    <property type="molecule type" value="Genomic_DNA"/>
</dbReference>
<feature type="compositionally biased region" description="Basic and acidic residues" evidence="1">
    <location>
        <begin position="31"/>
        <end position="49"/>
    </location>
</feature>